<dbReference type="AlphaFoldDB" id="A0A3M7PM41"/>
<comment type="caution">
    <text evidence="1">The sequence shown here is derived from an EMBL/GenBank/DDBJ whole genome shotgun (WGS) entry which is preliminary data.</text>
</comment>
<accession>A0A3M7PM41</accession>
<reference evidence="1 2" key="1">
    <citation type="journal article" date="2018" name="Sci. Rep.">
        <title>Genomic signatures of local adaptation to the degree of environmental predictability in rotifers.</title>
        <authorList>
            <person name="Franch-Gras L."/>
            <person name="Hahn C."/>
            <person name="Garcia-Roger E.M."/>
            <person name="Carmona M.J."/>
            <person name="Serra M."/>
            <person name="Gomez A."/>
        </authorList>
    </citation>
    <scope>NUCLEOTIDE SEQUENCE [LARGE SCALE GENOMIC DNA]</scope>
    <source>
        <strain evidence="1">HYR1</strain>
    </source>
</reference>
<dbReference type="EMBL" id="REGN01009943">
    <property type="protein sequence ID" value="RNA00059.1"/>
    <property type="molecule type" value="Genomic_DNA"/>
</dbReference>
<name>A0A3M7PM41_BRAPC</name>
<gene>
    <name evidence="1" type="ORF">BpHYR1_043080</name>
</gene>
<dbReference type="Proteomes" id="UP000276133">
    <property type="component" value="Unassembled WGS sequence"/>
</dbReference>
<protein>
    <submittedName>
        <fullName evidence="1">Uncharacterized protein</fullName>
    </submittedName>
</protein>
<sequence>MSLSHSVPLVVRLVQEYREGFESRYAGYPIPLCNCCLNELVDFWKRSWAINKSTAKSGFTSKNLYYLGLSNTIDFPGKIKVITNLQLLKRIEK</sequence>
<evidence type="ECO:0000313" key="2">
    <source>
        <dbReference type="Proteomes" id="UP000276133"/>
    </source>
</evidence>
<keyword evidence="2" id="KW-1185">Reference proteome</keyword>
<proteinExistence type="predicted"/>
<evidence type="ECO:0000313" key="1">
    <source>
        <dbReference type="EMBL" id="RNA00059.1"/>
    </source>
</evidence>
<organism evidence="1 2">
    <name type="scientific">Brachionus plicatilis</name>
    <name type="common">Marine rotifer</name>
    <name type="synonym">Brachionus muelleri</name>
    <dbReference type="NCBI Taxonomy" id="10195"/>
    <lineage>
        <taxon>Eukaryota</taxon>
        <taxon>Metazoa</taxon>
        <taxon>Spiralia</taxon>
        <taxon>Gnathifera</taxon>
        <taxon>Rotifera</taxon>
        <taxon>Eurotatoria</taxon>
        <taxon>Monogononta</taxon>
        <taxon>Pseudotrocha</taxon>
        <taxon>Ploima</taxon>
        <taxon>Brachionidae</taxon>
        <taxon>Brachionus</taxon>
    </lineage>
</organism>